<organism evidence="2 3">
    <name type="scientific">Natronomonas salsuginis</name>
    <dbReference type="NCBI Taxonomy" id="2217661"/>
    <lineage>
        <taxon>Archaea</taxon>
        <taxon>Methanobacteriati</taxon>
        <taxon>Methanobacteriota</taxon>
        <taxon>Stenosarchaea group</taxon>
        <taxon>Halobacteria</taxon>
        <taxon>Halobacteriales</taxon>
        <taxon>Natronomonadaceae</taxon>
        <taxon>Natronomonas</taxon>
    </lineage>
</organism>
<sequence>MSPTGSDTEGLDFSLRNAILAVLLLFIVRLGTGWARGIVEGDYLIGIVGLILALGPIVWLLFVISEAYF</sequence>
<dbReference type="AlphaFoldDB" id="A0A4U5JB82"/>
<name>A0A4U5JB82_9EURY</name>
<proteinExistence type="predicted"/>
<feature type="transmembrane region" description="Helical" evidence="1">
    <location>
        <begin position="43"/>
        <end position="64"/>
    </location>
</feature>
<keyword evidence="1" id="KW-0472">Membrane</keyword>
<reference evidence="2 3" key="1">
    <citation type="submission" date="2019-04" db="EMBL/GenBank/DDBJ databases">
        <title>Natronomonas sp. F20-122 a newhaloarchaeon isolated from a saline saltern of Isla Bacuta, Huelva, Spain.</title>
        <authorList>
            <person name="Duran-Viseras A."/>
            <person name="Sanchez-Porro C."/>
            <person name="Ventosa A."/>
        </authorList>
    </citation>
    <scope>NUCLEOTIDE SEQUENCE [LARGE SCALE GENOMIC DNA]</scope>
    <source>
        <strain evidence="2 3">F20-122</strain>
    </source>
</reference>
<dbReference type="EMBL" id="QKNX01000002">
    <property type="protein sequence ID" value="TKR26472.1"/>
    <property type="molecule type" value="Genomic_DNA"/>
</dbReference>
<evidence type="ECO:0000313" key="3">
    <source>
        <dbReference type="Proteomes" id="UP000308037"/>
    </source>
</evidence>
<comment type="caution">
    <text evidence="2">The sequence shown here is derived from an EMBL/GenBank/DDBJ whole genome shotgun (WGS) entry which is preliminary data.</text>
</comment>
<feature type="transmembrane region" description="Helical" evidence="1">
    <location>
        <begin position="13"/>
        <end position="31"/>
    </location>
</feature>
<keyword evidence="1" id="KW-1133">Transmembrane helix</keyword>
<keyword evidence="1" id="KW-0812">Transmembrane</keyword>
<protein>
    <submittedName>
        <fullName evidence="2">Uncharacterized protein</fullName>
    </submittedName>
</protein>
<dbReference type="Proteomes" id="UP000308037">
    <property type="component" value="Unassembled WGS sequence"/>
</dbReference>
<gene>
    <name evidence="2" type="ORF">DM868_04780</name>
</gene>
<evidence type="ECO:0000256" key="1">
    <source>
        <dbReference type="SAM" id="Phobius"/>
    </source>
</evidence>
<accession>A0A4U5JB82</accession>
<keyword evidence="3" id="KW-1185">Reference proteome</keyword>
<evidence type="ECO:0000313" key="2">
    <source>
        <dbReference type="EMBL" id="TKR26472.1"/>
    </source>
</evidence>